<feature type="chain" id="PRO_5015686113" description="Glycoside hydrolase family 5 domain-containing protein" evidence="1">
    <location>
        <begin position="19"/>
        <end position="387"/>
    </location>
</feature>
<proteinExistence type="predicted"/>
<sequence length="387" mass="43307">MLRPVVLVFLALAGSALGGFLSRSGTDIWHNGERIFLSGANTAWVSYAYDFGNNQYQYRRDRYIYLMDKVKEAGGNSMRTWVHIEGQTSPKFDSSGHVSGLDNDGTFISDFKRYLDDARARNILIFPTLWNGAVHQRNELGGLITVESKLQSYIDKALKPWVQAVKDHPALGGWDIINEMEGIIKAGEYNSEPCFDTRSWAAVAPVKEEKKDKEQETKVEGKKNGGLYFNGFINWQADAIKQVDSSALVTAGSWTARSNTDNWGNRNFYSDNCLTKAGGRGGGTLTFYSTHTYDWQGNFPQESPFKHSFNDFGLDKPLVVAEFNHLHGGGMSIEDLFRYAYDHGYDGAWTWHANADGSDTDDTDTQMRGIAALRGRVDFNGRVPINL</sequence>
<comment type="caution">
    <text evidence="2">The sequence shown here is derived from an EMBL/GenBank/DDBJ whole genome shotgun (WGS) entry which is preliminary data.</text>
</comment>
<gene>
    <name evidence="2" type="ORF">C0Q70_13097</name>
</gene>
<dbReference type="Gene3D" id="3.20.20.80">
    <property type="entry name" value="Glycosidases"/>
    <property type="match status" value="1"/>
</dbReference>
<evidence type="ECO:0000313" key="2">
    <source>
        <dbReference type="EMBL" id="PVD25441.1"/>
    </source>
</evidence>
<feature type="signal peptide" evidence="1">
    <location>
        <begin position="1"/>
        <end position="18"/>
    </location>
</feature>
<dbReference type="EMBL" id="PZQS01000008">
    <property type="protein sequence ID" value="PVD25441.1"/>
    <property type="molecule type" value="Genomic_DNA"/>
</dbReference>
<dbReference type="Proteomes" id="UP000245119">
    <property type="component" value="Linkage Group LG8"/>
</dbReference>
<dbReference type="InterPro" id="IPR017853">
    <property type="entry name" value="GH"/>
</dbReference>
<keyword evidence="3" id="KW-1185">Reference proteome</keyword>
<evidence type="ECO:0000313" key="3">
    <source>
        <dbReference type="Proteomes" id="UP000245119"/>
    </source>
</evidence>
<accession>A0A2T7NWA5</accession>
<dbReference type="STRING" id="400727.A0A2T7NWA5"/>
<dbReference type="PANTHER" id="PTHR37398">
    <property type="entry name" value="ENDO-BETA-1,4-MANNANASE"/>
    <property type="match status" value="1"/>
</dbReference>
<dbReference type="OrthoDB" id="406631at2759"/>
<evidence type="ECO:0000256" key="1">
    <source>
        <dbReference type="SAM" id="SignalP"/>
    </source>
</evidence>
<keyword evidence="1" id="KW-0732">Signal</keyword>
<name>A0A2T7NWA5_POMCA</name>
<evidence type="ECO:0008006" key="4">
    <source>
        <dbReference type="Google" id="ProtNLM"/>
    </source>
</evidence>
<protein>
    <recommendedName>
        <fullName evidence="4">Glycoside hydrolase family 5 domain-containing protein</fullName>
    </recommendedName>
</protein>
<dbReference type="PANTHER" id="PTHR37398:SF3">
    <property type="entry name" value="GLYCOSIDE HYDROLASE FAMILY 5 DOMAIN-CONTAINING PROTEIN"/>
    <property type="match status" value="1"/>
</dbReference>
<reference evidence="2 3" key="1">
    <citation type="submission" date="2018-04" db="EMBL/GenBank/DDBJ databases">
        <title>The genome of golden apple snail Pomacea canaliculata provides insight into stress tolerance and invasive adaptation.</title>
        <authorList>
            <person name="Liu C."/>
            <person name="Liu B."/>
            <person name="Ren Y."/>
            <person name="Zhang Y."/>
            <person name="Wang H."/>
            <person name="Li S."/>
            <person name="Jiang F."/>
            <person name="Yin L."/>
            <person name="Zhang G."/>
            <person name="Qian W."/>
            <person name="Fan W."/>
        </authorList>
    </citation>
    <scope>NUCLEOTIDE SEQUENCE [LARGE SCALE GENOMIC DNA]</scope>
    <source>
        <strain evidence="2">SZHN2017</strain>
        <tissue evidence="2">Muscle</tissue>
    </source>
</reference>
<dbReference type="AlphaFoldDB" id="A0A2T7NWA5"/>
<organism evidence="2 3">
    <name type="scientific">Pomacea canaliculata</name>
    <name type="common">Golden apple snail</name>
    <dbReference type="NCBI Taxonomy" id="400727"/>
    <lineage>
        <taxon>Eukaryota</taxon>
        <taxon>Metazoa</taxon>
        <taxon>Spiralia</taxon>
        <taxon>Lophotrochozoa</taxon>
        <taxon>Mollusca</taxon>
        <taxon>Gastropoda</taxon>
        <taxon>Caenogastropoda</taxon>
        <taxon>Architaenioglossa</taxon>
        <taxon>Ampullarioidea</taxon>
        <taxon>Ampullariidae</taxon>
        <taxon>Pomacea</taxon>
    </lineage>
</organism>
<dbReference type="SUPFAM" id="SSF51445">
    <property type="entry name" value="(Trans)glycosidases"/>
    <property type="match status" value="1"/>
</dbReference>